<evidence type="ECO:0000256" key="2">
    <source>
        <dbReference type="SAM" id="Coils"/>
    </source>
</evidence>
<evidence type="ECO:0000259" key="5">
    <source>
        <dbReference type="SMART" id="SM01027"/>
    </source>
</evidence>
<dbReference type="InterPro" id="IPR011108">
    <property type="entry name" value="RMMBL"/>
</dbReference>
<dbReference type="Pfam" id="PF10996">
    <property type="entry name" value="Beta-Casp"/>
    <property type="match status" value="1"/>
</dbReference>
<sequence>MTSAPGPAARVAPDGAALAAVLRAVAVAVLERPPASRLPPDPDMLVAGRTPMLLAALVRFPVLRRRAAVLLAEAAPAADVRALAAVLLHPDDAVARAAQAWLAPVPAPAVERAADRADRRADRAIRRADELRKRLREARGRLEYAKRDAVTATRRLTETRDALTEARAALAEQKERADGLDRRLAAERRRWTSPRALAAALLTALEHPTPENAPATAQNASTAPKIAPVAPKGAPPTKGAPTASKDIPTALKEASARSERVPAALKGAPARAGNAPRAEGALATLDGVSAASKGVPAALEDVPAASKRVPAGAGDMPAVSGDGDGACVASEWAAAGVEGGVLGVVARAVGVRPGEVLGVLRALAEPVPPQVVVNAELGLRVVPLGGDDHIGGSCLLVEAGGTRILIDAGLRPGDRAAPPRDIDRALEGPLDAVVVTHAHNDHCGHIPALVARRPGLRVLATPETAALMPVMWADTAKVMAARERGRARWGAEAAVLYGPREVDAATRRREALSLGVPRRIGALTVELFPAGHVLGAAGVVVRAGDRRVVVTGDISGFRQETVGGYALPESARGADLLVMESTCCAEEHDARDLRVDQLVRAVAEVHGRGGRVLIPAFALGRAQEIALIMRRRLPDVPVRVDGMAADLATVFESLDPGIRIFTGGTAAADRPAELDGFRTGVVISTSGMLTGGPVVEWARRVLPEPGSALFISGYQDEESPGRALLDLASSGGAVTLPDRDGEITIPVRARVETMRLSAHADRRGLLDIAGEVAADETMLVHGVPKRQRTFATTLGVRGHRVAETAAWQPAGTT</sequence>
<dbReference type="PANTHER" id="PTHR11203">
    <property type="entry name" value="CLEAVAGE AND POLYADENYLATION SPECIFICITY FACTOR FAMILY MEMBER"/>
    <property type="match status" value="1"/>
</dbReference>
<dbReference type="Proteomes" id="UP000322634">
    <property type="component" value="Unassembled WGS sequence"/>
</dbReference>
<dbReference type="CDD" id="cd16295">
    <property type="entry name" value="TTHA0252-CPSF-like_MBL-fold"/>
    <property type="match status" value="1"/>
</dbReference>
<dbReference type="InterPro" id="IPR001279">
    <property type="entry name" value="Metallo-B-lactamas"/>
</dbReference>
<feature type="compositionally biased region" description="Low complexity" evidence="3">
    <location>
        <begin position="227"/>
        <end position="243"/>
    </location>
</feature>
<accession>A0A5D0U2C0</accession>
<dbReference type="SMART" id="SM00849">
    <property type="entry name" value="Lactamase_B"/>
    <property type="match status" value="1"/>
</dbReference>
<feature type="domain" description="Beta-Casp" evidence="5">
    <location>
        <begin position="622"/>
        <end position="724"/>
    </location>
</feature>
<feature type="region of interest" description="Disordered" evidence="3">
    <location>
        <begin position="208"/>
        <end position="275"/>
    </location>
</feature>
<evidence type="ECO:0000256" key="3">
    <source>
        <dbReference type="SAM" id="MobiDB-lite"/>
    </source>
</evidence>
<feature type="coiled-coil region" evidence="2">
    <location>
        <begin position="114"/>
        <end position="190"/>
    </location>
</feature>
<evidence type="ECO:0000313" key="6">
    <source>
        <dbReference type="EMBL" id="TYC12217.1"/>
    </source>
</evidence>
<keyword evidence="7" id="KW-1185">Reference proteome</keyword>
<dbReference type="AlphaFoldDB" id="A0A5D0U2C0"/>
<comment type="caution">
    <text evidence="6">The sequence shown here is derived from an EMBL/GenBank/DDBJ whole genome shotgun (WGS) entry which is preliminary data.</text>
</comment>
<evidence type="ECO:0000256" key="1">
    <source>
        <dbReference type="ARBA" id="ARBA00022801"/>
    </source>
</evidence>
<dbReference type="SMART" id="SM01027">
    <property type="entry name" value="Beta-Casp"/>
    <property type="match status" value="1"/>
</dbReference>
<dbReference type="SUPFAM" id="SSF56281">
    <property type="entry name" value="Metallo-hydrolase/oxidoreductase"/>
    <property type="match status" value="1"/>
</dbReference>
<keyword evidence="2" id="KW-0175">Coiled coil</keyword>
<dbReference type="OrthoDB" id="2971563at2"/>
<dbReference type="GO" id="GO:0004521">
    <property type="term" value="F:RNA endonuclease activity"/>
    <property type="evidence" value="ECO:0007669"/>
    <property type="project" value="TreeGrafter"/>
</dbReference>
<keyword evidence="1 6" id="KW-0378">Hydrolase</keyword>
<dbReference type="EMBL" id="VSFF01000009">
    <property type="protein sequence ID" value="TYC12217.1"/>
    <property type="molecule type" value="Genomic_DNA"/>
</dbReference>
<dbReference type="Gene3D" id="3.40.50.10890">
    <property type="match status" value="1"/>
</dbReference>
<dbReference type="InterPro" id="IPR022712">
    <property type="entry name" value="Beta_Casp"/>
</dbReference>
<dbReference type="GO" id="GO:0016787">
    <property type="term" value="F:hydrolase activity"/>
    <property type="evidence" value="ECO:0007669"/>
    <property type="project" value="UniProtKB-KW"/>
</dbReference>
<feature type="domain" description="Metallo-beta-lactamase" evidence="4">
    <location>
        <begin position="391"/>
        <end position="588"/>
    </location>
</feature>
<dbReference type="Gene3D" id="3.60.15.10">
    <property type="entry name" value="Ribonuclease Z/Hydroxyacylglutathione hydrolase-like"/>
    <property type="match status" value="1"/>
</dbReference>
<dbReference type="InterPro" id="IPR036866">
    <property type="entry name" value="RibonucZ/Hydroxyglut_hydro"/>
</dbReference>
<dbReference type="PANTHER" id="PTHR11203:SF37">
    <property type="entry name" value="INTEGRATOR COMPLEX SUBUNIT 11"/>
    <property type="match status" value="1"/>
</dbReference>
<gene>
    <name evidence="6" type="ORF">FXF65_23365</name>
</gene>
<evidence type="ECO:0000313" key="7">
    <source>
        <dbReference type="Proteomes" id="UP000322634"/>
    </source>
</evidence>
<name>A0A5D0U2C0_9ACTN</name>
<evidence type="ECO:0000259" key="4">
    <source>
        <dbReference type="SMART" id="SM00849"/>
    </source>
</evidence>
<protein>
    <submittedName>
        <fullName evidence="6">MBL fold metallo-hydrolase</fullName>
    </submittedName>
</protein>
<dbReference type="RefSeq" id="WP_148352160.1">
    <property type="nucleotide sequence ID" value="NZ_JBHSBF010000012.1"/>
</dbReference>
<dbReference type="Pfam" id="PF00753">
    <property type="entry name" value="Lactamase_B"/>
    <property type="match status" value="1"/>
</dbReference>
<dbReference type="InterPro" id="IPR050698">
    <property type="entry name" value="MBL"/>
</dbReference>
<reference evidence="6 7" key="1">
    <citation type="submission" date="2019-08" db="EMBL/GenBank/DDBJ databases">
        <title>Actinomadura sp. nov. CYP1-5 isolated from mountain soil.</title>
        <authorList>
            <person name="Songsumanus A."/>
            <person name="Kuncharoen N."/>
            <person name="Kudo T."/>
            <person name="Yuki M."/>
            <person name="Igarashi Y."/>
            <person name="Tanasupawat S."/>
        </authorList>
    </citation>
    <scope>NUCLEOTIDE SEQUENCE [LARGE SCALE GENOMIC DNA]</scope>
    <source>
        <strain evidence="6 7">GKU157</strain>
    </source>
</reference>
<proteinExistence type="predicted"/>
<dbReference type="SUPFAM" id="SSF57997">
    <property type="entry name" value="Tropomyosin"/>
    <property type="match status" value="1"/>
</dbReference>
<dbReference type="Pfam" id="PF07521">
    <property type="entry name" value="RMMBL"/>
    <property type="match status" value="1"/>
</dbReference>
<organism evidence="6 7">
    <name type="scientific">Actinomadura syzygii</name>
    <dbReference type="NCBI Taxonomy" id="1427538"/>
    <lineage>
        <taxon>Bacteria</taxon>
        <taxon>Bacillati</taxon>
        <taxon>Actinomycetota</taxon>
        <taxon>Actinomycetes</taxon>
        <taxon>Streptosporangiales</taxon>
        <taxon>Thermomonosporaceae</taxon>
        <taxon>Actinomadura</taxon>
    </lineage>
</organism>